<dbReference type="InterPro" id="IPR043133">
    <property type="entry name" value="GTP-CH-I_C/QueF"/>
</dbReference>
<evidence type="ECO:0000256" key="4">
    <source>
        <dbReference type="ARBA" id="ARBA00005013"/>
    </source>
</evidence>
<dbReference type="EMBL" id="NEFX01000016">
    <property type="protein sequence ID" value="OTW30703.1"/>
    <property type="molecule type" value="Genomic_DNA"/>
</dbReference>
<dbReference type="EC" id="4.1.2.25" evidence="9"/>
<dbReference type="SMART" id="SM00905">
    <property type="entry name" value="FolB"/>
    <property type="match status" value="1"/>
</dbReference>
<evidence type="ECO:0000256" key="7">
    <source>
        <dbReference type="ARBA" id="ARBA00023239"/>
    </source>
</evidence>
<dbReference type="GO" id="GO:0046654">
    <property type="term" value="P:tetrahydrofolate biosynthetic process"/>
    <property type="evidence" value="ECO:0007669"/>
    <property type="project" value="UniProtKB-UniRule"/>
</dbReference>
<keyword evidence="14" id="KW-1185">Reference proteome</keyword>
<evidence type="ECO:0000256" key="3">
    <source>
        <dbReference type="ARBA" id="ARBA00003313"/>
    </source>
</evidence>
<dbReference type="Proteomes" id="UP000195208">
    <property type="component" value="Unassembled WGS sequence"/>
</dbReference>
<dbReference type="RefSeq" id="WP_037568024.1">
    <property type="nucleotide sequence ID" value="NZ_CP009623.1"/>
</dbReference>
<dbReference type="eggNOG" id="COG1539">
    <property type="taxonomic scope" value="Bacteria"/>
</dbReference>
<dbReference type="InterPro" id="IPR006157">
    <property type="entry name" value="FolB_dom"/>
</dbReference>
<keyword evidence="6 9" id="KW-0289">Folate biosynthesis</keyword>
<evidence type="ECO:0000256" key="8">
    <source>
        <dbReference type="ARBA" id="ARBA00065097"/>
    </source>
</evidence>
<comment type="function">
    <text evidence="3">Catalyzes the conversion of 7,8-dihydroneopterin to 6-hydroxymethyl-7,8-dihydropterin. Can also catalyze the epimerization of carbon 2' of dihydroneopterin to dihydromonapterin.</text>
</comment>
<keyword evidence="7 9" id="KW-0456">Lyase</keyword>
<feature type="domain" description="Dihydroneopterin aldolase/epimerase" evidence="10">
    <location>
        <begin position="5"/>
        <end position="118"/>
    </location>
</feature>
<comment type="similarity">
    <text evidence="5 9">Belongs to the DHNA family.</text>
</comment>
<evidence type="ECO:0000256" key="9">
    <source>
        <dbReference type="RuleBase" id="RU362079"/>
    </source>
</evidence>
<dbReference type="SUPFAM" id="SSF55620">
    <property type="entry name" value="Tetrahydrobiopterin biosynthesis enzymes-like"/>
    <property type="match status" value="1"/>
</dbReference>
<dbReference type="NCBIfam" id="TIGR00526">
    <property type="entry name" value="folB_dom"/>
    <property type="match status" value="1"/>
</dbReference>
<dbReference type="FunFam" id="3.30.1130.10:FF:000003">
    <property type="entry name" value="7,8-dihydroneopterin aldolase"/>
    <property type="match status" value="1"/>
</dbReference>
<dbReference type="OrthoDB" id="9803748at2"/>
<dbReference type="Proteomes" id="UP000646308">
    <property type="component" value="Unassembled WGS sequence"/>
</dbReference>
<evidence type="ECO:0000256" key="5">
    <source>
        <dbReference type="ARBA" id="ARBA00005708"/>
    </source>
</evidence>
<dbReference type="GO" id="GO:0046656">
    <property type="term" value="P:folic acid biosynthetic process"/>
    <property type="evidence" value="ECO:0007669"/>
    <property type="project" value="UniProtKB-UniRule"/>
</dbReference>
<comment type="pathway">
    <text evidence="4 9">Cofactor biosynthesis; tetrahydrofolate biosynthesis; 2-amino-4-hydroxy-6-hydroxymethyl-7,8-dihydropteridine diphosphate from 7,8-dihydroneopterin triphosphate: step 3/4.</text>
</comment>
<evidence type="ECO:0000256" key="2">
    <source>
        <dbReference type="ARBA" id="ARBA00001353"/>
    </source>
</evidence>
<proteinExistence type="inferred from homology"/>
<dbReference type="KEGG" id="sagq:EP23_11010"/>
<organism evidence="11 15">
    <name type="scientific">Staphylococcus agnetis</name>
    <dbReference type="NCBI Taxonomy" id="985762"/>
    <lineage>
        <taxon>Bacteria</taxon>
        <taxon>Bacillati</taxon>
        <taxon>Bacillota</taxon>
        <taxon>Bacilli</taxon>
        <taxon>Bacillales</taxon>
        <taxon>Staphylococcaceae</taxon>
        <taxon>Staphylococcus</taxon>
    </lineage>
</organism>
<dbReference type="EMBL" id="WMFL01000035">
    <property type="protein sequence ID" value="NJI01717.1"/>
    <property type="molecule type" value="Genomic_DNA"/>
</dbReference>
<reference evidence="11" key="2">
    <citation type="submission" date="2019-11" db="EMBL/GenBank/DDBJ databases">
        <title>Whole genome comparisons of Staphylococcus agnetis isolates from cattle and chickens.</title>
        <authorList>
            <person name="Rhoads D."/>
            <person name="Shwani A."/>
            <person name="Adkins P."/>
            <person name="Calcutt M."/>
            <person name="Middleton J."/>
        </authorList>
    </citation>
    <scope>NUCLEOTIDE SEQUENCE</scope>
    <source>
        <strain evidence="11">1387</strain>
    </source>
</reference>
<evidence type="ECO:0000313" key="12">
    <source>
        <dbReference type="EMBL" id="OTW30703.1"/>
    </source>
</evidence>
<reference evidence="12 14" key="1">
    <citation type="submission" date="2017-04" db="EMBL/GenBank/DDBJ databases">
        <title>Staphylococcus agnetis, a potential pathogen in the broiler production.</title>
        <authorList>
            <person name="Poulsen L."/>
        </authorList>
    </citation>
    <scope>NUCLEOTIDE SEQUENCE [LARGE SCALE GENOMIC DNA]</scope>
    <source>
        <strain evidence="12 14">723_310714_2_2_spleen</strain>
    </source>
</reference>
<dbReference type="AlphaFoldDB" id="A0A085UC22"/>
<name>A0A085UC22_9STAP</name>
<evidence type="ECO:0000259" key="10">
    <source>
        <dbReference type="SMART" id="SM00905"/>
    </source>
</evidence>
<dbReference type="PANTHER" id="PTHR42844">
    <property type="entry name" value="DIHYDRONEOPTERIN ALDOLASE 1-RELATED"/>
    <property type="match status" value="1"/>
</dbReference>
<reference evidence="13" key="3">
    <citation type="submission" date="2022-03" db="EMBL/GenBank/DDBJ databases">
        <title>Comparative Genomics of East African Camel-Associated Staphylococcaceae spp.: Diversity and Inheritance of Traits Involved in Host-Pathogen Interactions.</title>
        <authorList>
            <person name="Akarsu H."/>
            <person name="Liljander A."/>
            <person name="Younan M."/>
            <person name="Brodard I."/>
            <person name="Glucks I."/>
            <person name="Labroussaa F."/>
            <person name="Overesch G."/>
            <person name="Kuhnert P."/>
            <person name="Perreten V."/>
            <person name="Drexler J.F."/>
            <person name="Corman V.M."/>
            <person name="Falquet L."/>
            <person name="Jores J."/>
        </authorList>
    </citation>
    <scope>NUCLEOTIDE SEQUENCE</scope>
    <source>
        <strain evidence="13">IVB6197</strain>
    </source>
</reference>
<gene>
    <name evidence="11" type="primary">folB</name>
    <name evidence="12" type="ORF">B9M88_08675</name>
    <name evidence="11" type="ORF">GLV84_02360</name>
    <name evidence="13" type="ORF">MUA95_11145</name>
</gene>
<dbReference type="GO" id="GO:0005737">
    <property type="term" value="C:cytoplasm"/>
    <property type="evidence" value="ECO:0007669"/>
    <property type="project" value="TreeGrafter"/>
</dbReference>
<dbReference type="GeneID" id="57690699"/>
<sequence>MNDKIFLQGLEFYAYHGALPAENEIGQVFIVDIEMKVDLSEAGESDRVEDTVHYGEVYEDVKAIMEGPPVNLLEYLAERVAKRINSHYNRVMETKVRITKKNPPIHGIYNGVGIEIVRLNHHD</sequence>
<comment type="subunit">
    <text evidence="8">Homooctamer. Four molecules assemble into a ring, and two rings come together to give a cylinder with a hole of at least 13 a diameter.</text>
</comment>
<dbReference type="EMBL" id="CP094809">
    <property type="protein sequence ID" value="UXU57083.1"/>
    <property type="molecule type" value="Genomic_DNA"/>
</dbReference>
<dbReference type="InterPro" id="IPR006156">
    <property type="entry name" value="Dihydroneopterin_aldolase"/>
</dbReference>
<protein>
    <recommendedName>
        <fullName evidence="9">7,8-dihydroneopterin aldolase</fullName>
        <ecNumber evidence="9">4.1.2.25</ecNumber>
    </recommendedName>
</protein>
<dbReference type="GO" id="GO:0004150">
    <property type="term" value="F:dihydroneopterin aldolase activity"/>
    <property type="evidence" value="ECO:0007669"/>
    <property type="project" value="UniProtKB-UniRule"/>
</dbReference>
<comment type="catalytic activity">
    <reaction evidence="1">
        <text>7,8-dihydroneopterin = 7,8-dihydromonapterin</text>
        <dbReference type="Rhea" id="RHEA:45328"/>
        <dbReference type="ChEBI" id="CHEBI:17001"/>
        <dbReference type="ChEBI" id="CHEBI:71175"/>
        <dbReference type="EC" id="5.1.99.8"/>
    </reaction>
</comment>
<dbReference type="PANTHER" id="PTHR42844:SF1">
    <property type="entry name" value="DIHYDRONEOPTERIN ALDOLASE 1-RELATED"/>
    <property type="match status" value="1"/>
</dbReference>
<comment type="catalytic activity">
    <reaction evidence="2 9">
        <text>7,8-dihydroneopterin = 6-hydroxymethyl-7,8-dihydropterin + glycolaldehyde</text>
        <dbReference type="Rhea" id="RHEA:10540"/>
        <dbReference type="ChEBI" id="CHEBI:17001"/>
        <dbReference type="ChEBI" id="CHEBI:17071"/>
        <dbReference type="ChEBI" id="CHEBI:44841"/>
        <dbReference type="EC" id="4.1.2.25"/>
    </reaction>
</comment>
<dbReference type="CDD" id="cd00534">
    <property type="entry name" value="DHNA_DHNTPE"/>
    <property type="match status" value="1"/>
</dbReference>
<evidence type="ECO:0000313" key="14">
    <source>
        <dbReference type="Proteomes" id="UP000195208"/>
    </source>
</evidence>
<evidence type="ECO:0000313" key="13">
    <source>
        <dbReference type="EMBL" id="UXU57083.1"/>
    </source>
</evidence>
<dbReference type="NCBIfam" id="TIGR00525">
    <property type="entry name" value="folB"/>
    <property type="match status" value="1"/>
</dbReference>
<evidence type="ECO:0000256" key="6">
    <source>
        <dbReference type="ARBA" id="ARBA00022909"/>
    </source>
</evidence>
<evidence type="ECO:0000256" key="1">
    <source>
        <dbReference type="ARBA" id="ARBA00000693"/>
    </source>
</evidence>
<accession>A0A085UC22</accession>
<evidence type="ECO:0000313" key="15">
    <source>
        <dbReference type="Proteomes" id="UP000646308"/>
    </source>
</evidence>
<dbReference type="Pfam" id="PF02152">
    <property type="entry name" value="FolB"/>
    <property type="match status" value="1"/>
</dbReference>
<evidence type="ECO:0000313" key="11">
    <source>
        <dbReference type="EMBL" id="NJI01717.1"/>
    </source>
</evidence>
<dbReference type="Proteomes" id="UP001065705">
    <property type="component" value="Chromosome"/>
</dbReference>
<dbReference type="Gene3D" id="3.30.1130.10">
    <property type="match status" value="1"/>
</dbReference>